<evidence type="ECO:0000313" key="2">
    <source>
        <dbReference type="EMBL" id="GLS18929.1"/>
    </source>
</evidence>
<proteinExistence type="predicted"/>
<evidence type="ECO:0000259" key="1">
    <source>
        <dbReference type="Pfam" id="PF06983"/>
    </source>
</evidence>
<evidence type="ECO:0000313" key="3">
    <source>
        <dbReference type="Proteomes" id="UP001156882"/>
    </source>
</evidence>
<dbReference type="Gene3D" id="3.30.720.100">
    <property type="match status" value="1"/>
</dbReference>
<dbReference type="Proteomes" id="UP001156882">
    <property type="component" value="Unassembled WGS sequence"/>
</dbReference>
<dbReference type="PANTHER" id="PTHR33990:SF4">
    <property type="entry name" value="PHNB-LIKE DOMAIN-CONTAINING PROTEIN"/>
    <property type="match status" value="1"/>
</dbReference>
<feature type="domain" description="PhnB-like" evidence="1">
    <location>
        <begin position="18"/>
        <end position="140"/>
    </location>
</feature>
<dbReference type="SUPFAM" id="SSF54593">
    <property type="entry name" value="Glyoxalase/Bleomycin resistance protein/Dihydroxybiphenyl dioxygenase"/>
    <property type="match status" value="1"/>
</dbReference>
<dbReference type="InterPro" id="IPR029068">
    <property type="entry name" value="Glyas_Bleomycin-R_OHBP_Dase"/>
</dbReference>
<dbReference type="InterPro" id="IPR009725">
    <property type="entry name" value="3_dmu_93_MTrfase"/>
</dbReference>
<dbReference type="Pfam" id="PF06983">
    <property type="entry name" value="3-dmu-9_3-mt"/>
    <property type="match status" value="1"/>
</dbReference>
<comment type="caution">
    <text evidence="2">The sequence shown here is derived from an EMBL/GenBank/DDBJ whole genome shotgun (WGS) entry which is preliminary data.</text>
</comment>
<dbReference type="PANTHER" id="PTHR33990">
    <property type="entry name" value="PROTEIN YJDN-RELATED"/>
    <property type="match status" value="1"/>
</dbReference>
<keyword evidence="3" id="KW-1185">Reference proteome</keyword>
<sequence>MGAYSFWPRVSMPISARPFLMFQGDAEAAMTLYRAVFGEAARILKINRYGPGEAGAEGSVKVALFQIADQEIKCIDSPMKHAFGFTPAISLYVNFDSEDELGRVAVALAEGGAVYMPLDDYGFSRKFTWVGDRYGVTWQLNLP</sequence>
<dbReference type="Gene3D" id="3.30.720.110">
    <property type="match status" value="1"/>
</dbReference>
<dbReference type="EMBL" id="BSPC01000015">
    <property type="protein sequence ID" value="GLS18929.1"/>
    <property type="molecule type" value="Genomic_DNA"/>
</dbReference>
<protein>
    <submittedName>
        <fullName evidence="2">VOC family protein</fullName>
    </submittedName>
</protein>
<organism evidence="2 3">
    <name type="scientific">Labrys miyagiensis</name>
    <dbReference type="NCBI Taxonomy" id="346912"/>
    <lineage>
        <taxon>Bacteria</taxon>
        <taxon>Pseudomonadati</taxon>
        <taxon>Pseudomonadota</taxon>
        <taxon>Alphaproteobacteria</taxon>
        <taxon>Hyphomicrobiales</taxon>
        <taxon>Xanthobacteraceae</taxon>
        <taxon>Labrys</taxon>
    </lineage>
</organism>
<name>A0ABQ6CJM5_9HYPH</name>
<reference evidence="3" key="1">
    <citation type="journal article" date="2019" name="Int. J. Syst. Evol. Microbiol.">
        <title>The Global Catalogue of Microorganisms (GCM) 10K type strain sequencing project: providing services to taxonomists for standard genome sequencing and annotation.</title>
        <authorList>
            <consortium name="The Broad Institute Genomics Platform"/>
            <consortium name="The Broad Institute Genome Sequencing Center for Infectious Disease"/>
            <person name="Wu L."/>
            <person name="Ma J."/>
        </authorList>
    </citation>
    <scope>NUCLEOTIDE SEQUENCE [LARGE SCALE GENOMIC DNA]</scope>
    <source>
        <strain evidence="3">NBRC 101365</strain>
    </source>
</reference>
<dbReference type="InterPro" id="IPR028973">
    <property type="entry name" value="PhnB-like"/>
</dbReference>
<dbReference type="PIRSF" id="PIRSF021700">
    <property type="entry name" value="3_dmu_93_MTrfase"/>
    <property type="match status" value="1"/>
</dbReference>
<gene>
    <name evidence="2" type="ORF">GCM10007874_19460</name>
</gene>
<accession>A0ABQ6CJM5</accession>
<dbReference type="CDD" id="cd06588">
    <property type="entry name" value="PhnB_like"/>
    <property type="match status" value="1"/>
</dbReference>